<name>A0A364MT07_STELY</name>
<feature type="compositionally biased region" description="Basic and acidic residues" evidence="12">
    <location>
        <begin position="348"/>
        <end position="362"/>
    </location>
</feature>
<comment type="similarity">
    <text evidence="2 10">Belongs to the RRP36 family.</text>
</comment>
<comment type="subunit">
    <text evidence="3 10">Associates with 90S and pre-40S pre-ribosomal particles.</text>
</comment>
<evidence type="ECO:0000256" key="8">
    <source>
        <dbReference type="ARBA" id="ARBA00023274"/>
    </source>
</evidence>
<dbReference type="EMBL" id="QGDH01000215">
    <property type="protein sequence ID" value="RAR02396.1"/>
    <property type="molecule type" value="Genomic_DNA"/>
</dbReference>
<dbReference type="AlphaFoldDB" id="A0A364MT07"/>
<dbReference type="GO" id="GO:0005730">
    <property type="term" value="C:nucleolus"/>
    <property type="evidence" value="ECO:0007669"/>
    <property type="project" value="UniProtKB-SubCell"/>
</dbReference>
<feature type="compositionally biased region" description="Basic and acidic residues" evidence="12">
    <location>
        <begin position="160"/>
        <end position="170"/>
    </location>
</feature>
<feature type="compositionally biased region" description="Basic and acidic residues" evidence="12">
    <location>
        <begin position="118"/>
        <end position="142"/>
    </location>
</feature>
<feature type="region of interest" description="Disordered" evidence="12">
    <location>
        <begin position="335"/>
        <end position="364"/>
    </location>
</feature>
<evidence type="ECO:0000256" key="1">
    <source>
        <dbReference type="ARBA" id="ARBA00004604"/>
    </source>
</evidence>
<evidence type="ECO:0000256" key="12">
    <source>
        <dbReference type="SAM" id="MobiDB-lite"/>
    </source>
</evidence>
<evidence type="ECO:0000256" key="10">
    <source>
        <dbReference type="RuleBase" id="RU368027"/>
    </source>
</evidence>
<comment type="caution">
    <text evidence="13">The sequence shown here is derived from an EMBL/GenBank/DDBJ whole genome shotgun (WGS) entry which is preliminary data.</text>
</comment>
<reference evidence="14" key="1">
    <citation type="submission" date="2018-05" db="EMBL/GenBank/DDBJ databases">
        <title>Draft genome sequence of Stemphylium lycopersici strain CIDEFI 213.</title>
        <authorList>
            <person name="Medina R."/>
            <person name="Franco M.E.E."/>
            <person name="Lucentini C.G."/>
            <person name="Saparrat M.C.N."/>
            <person name="Balatti P.A."/>
        </authorList>
    </citation>
    <scope>NUCLEOTIDE SEQUENCE [LARGE SCALE GENOMIC DNA]</scope>
    <source>
        <strain evidence="14">CIDEFI 213</strain>
    </source>
</reference>
<gene>
    <name evidence="13" type="ORF">DDE83_008571</name>
</gene>
<dbReference type="Proteomes" id="UP000249619">
    <property type="component" value="Unassembled WGS sequence"/>
</dbReference>
<evidence type="ECO:0000256" key="7">
    <source>
        <dbReference type="ARBA" id="ARBA00023242"/>
    </source>
</evidence>
<feature type="region of interest" description="Disordered" evidence="12">
    <location>
        <begin position="67"/>
        <end position="213"/>
    </location>
</feature>
<evidence type="ECO:0000256" key="6">
    <source>
        <dbReference type="ARBA" id="ARBA00023054"/>
    </source>
</evidence>
<evidence type="ECO:0000256" key="9">
    <source>
        <dbReference type="ARBA" id="ARBA00025053"/>
    </source>
</evidence>
<evidence type="ECO:0000256" key="5">
    <source>
        <dbReference type="ARBA" id="ARBA00022552"/>
    </source>
</evidence>
<dbReference type="InterPro" id="IPR009292">
    <property type="entry name" value="RRP36"/>
</dbReference>
<keyword evidence="8 10" id="KW-0687">Ribonucleoprotein</keyword>
<feature type="compositionally biased region" description="Basic and acidic residues" evidence="12">
    <location>
        <begin position="1"/>
        <end position="15"/>
    </location>
</feature>
<feature type="compositionally biased region" description="Basic and acidic residues" evidence="12">
    <location>
        <begin position="67"/>
        <end position="78"/>
    </location>
</feature>
<comment type="subcellular location">
    <subcellularLocation>
        <location evidence="1 10">Nucleus</location>
        <location evidence="1 10">Nucleolus</location>
    </subcellularLocation>
</comment>
<dbReference type="GO" id="GO:0030686">
    <property type="term" value="C:90S preribosome"/>
    <property type="evidence" value="ECO:0007669"/>
    <property type="project" value="TreeGrafter"/>
</dbReference>
<dbReference type="PANTHER" id="PTHR21738">
    <property type="entry name" value="RIBOSOMAL RNA PROCESSING PROTEIN 36 HOMOLOG"/>
    <property type="match status" value="1"/>
</dbReference>
<organism evidence="13 14">
    <name type="scientific">Stemphylium lycopersici</name>
    <name type="common">Tomato gray leaf spot disease fungus</name>
    <name type="synonym">Thyrospora lycopersici</name>
    <dbReference type="NCBI Taxonomy" id="183478"/>
    <lineage>
        <taxon>Eukaryota</taxon>
        <taxon>Fungi</taxon>
        <taxon>Dikarya</taxon>
        <taxon>Ascomycota</taxon>
        <taxon>Pezizomycotina</taxon>
        <taxon>Dothideomycetes</taxon>
        <taxon>Pleosporomycetidae</taxon>
        <taxon>Pleosporales</taxon>
        <taxon>Pleosporineae</taxon>
        <taxon>Pleosporaceae</taxon>
        <taxon>Stemphylium</taxon>
    </lineage>
</organism>
<comment type="function">
    <text evidence="9 10">Component of the 90S pre-ribosome involved in the maturation of rRNAs. Required for early cleavages of the pre-RNAs in the 40S ribosomal subunit maturation pathway.</text>
</comment>
<evidence type="ECO:0000256" key="2">
    <source>
        <dbReference type="ARBA" id="ARBA00009418"/>
    </source>
</evidence>
<keyword evidence="4 10" id="KW-0690">Ribosome biogenesis</keyword>
<keyword evidence="7 10" id="KW-0539">Nucleus</keyword>
<evidence type="ECO:0000313" key="13">
    <source>
        <dbReference type="EMBL" id="RAR02396.1"/>
    </source>
</evidence>
<dbReference type="GO" id="GO:0000462">
    <property type="term" value="P:maturation of SSU-rRNA from tricistronic rRNA transcript (SSU-rRNA, 5.8S rRNA, LSU-rRNA)"/>
    <property type="evidence" value="ECO:0007669"/>
    <property type="project" value="TreeGrafter"/>
</dbReference>
<proteinExistence type="inferred from homology"/>
<keyword evidence="14" id="KW-1185">Reference proteome</keyword>
<feature type="coiled-coil region" evidence="11">
    <location>
        <begin position="251"/>
        <end position="310"/>
    </location>
</feature>
<evidence type="ECO:0000256" key="4">
    <source>
        <dbReference type="ARBA" id="ARBA00022517"/>
    </source>
</evidence>
<evidence type="ECO:0000256" key="3">
    <source>
        <dbReference type="ARBA" id="ARBA00011167"/>
    </source>
</evidence>
<keyword evidence="5 10" id="KW-0698">rRNA processing</keyword>
<feature type="region of interest" description="Disordered" evidence="12">
    <location>
        <begin position="1"/>
        <end position="55"/>
    </location>
</feature>
<evidence type="ECO:0000313" key="14">
    <source>
        <dbReference type="Proteomes" id="UP000249619"/>
    </source>
</evidence>
<accession>A0A364MT07</accession>
<keyword evidence="6 11" id="KW-0175">Coiled coil</keyword>
<evidence type="ECO:0000256" key="11">
    <source>
        <dbReference type="SAM" id="Coils"/>
    </source>
</evidence>
<protein>
    <recommendedName>
        <fullName evidence="10">rRNA biogenesis protein RRP36</fullName>
    </recommendedName>
</protein>
<feature type="compositionally biased region" description="Acidic residues" evidence="12">
    <location>
        <begin position="16"/>
        <end position="25"/>
    </location>
</feature>
<dbReference type="STRING" id="183478.A0A364MT07"/>
<sequence length="482" mass="53700">MVLANKLDRNLRAAEDSSDGEDYYEVTDRSSSASVIDGDEGGNVISSDEDEEAGFEDTVSIECDNQYVHHADMDKSDAHDDDDDDQVKAQMSKVSFGALAKAQESLSKQQPTDRKRKRGDDTSQDDKLEALRERLRQIKAEKLASGAQPSKKAKTSSKSKTKDTKNEGEGKQGASDDEDSDSDAAPHARSSKHAPAVQSSKRMVSRKRNVVEVKKPVFRDPRFSNVSGPMPDEHVVGKRYSFLNDYRASEISELRNTIKKTKNETEKERLKKMLLSMESQQKARENKAALENVTREHKKKEKELVKEGKKPFFLKKSEQKKIALVDRFQNMKSKQRDKVIERRRKKVTAKERKNMPDERRTAQESVSDFEPFHSFYVPSFTTSLILSLAVAASATEEAQCKLVSEVVDGLDTSPSPSALCSSLPQIPTVAVTSIDVSTSTSMSYMETLEILTSTAFLTNTDETMITGTTNLTADAVIVISTM</sequence>
<dbReference type="Pfam" id="PF06102">
    <property type="entry name" value="RRP36"/>
    <property type="match status" value="1"/>
</dbReference>
<dbReference type="PANTHER" id="PTHR21738:SF0">
    <property type="entry name" value="RIBOSOMAL RNA PROCESSING PROTEIN 36 HOMOLOG"/>
    <property type="match status" value="1"/>
</dbReference>